<organism evidence="1 2">
    <name type="scientific">Clostridium magnum DSM 2767</name>
    <dbReference type="NCBI Taxonomy" id="1121326"/>
    <lineage>
        <taxon>Bacteria</taxon>
        <taxon>Bacillati</taxon>
        <taxon>Bacillota</taxon>
        <taxon>Clostridia</taxon>
        <taxon>Eubacteriales</taxon>
        <taxon>Clostridiaceae</taxon>
        <taxon>Clostridium</taxon>
    </lineage>
</organism>
<evidence type="ECO:0000313" key="1">
    <source>
        <dbReference type="EMBL" id="KZL90473.1"/>
    </source>
</evidence>
<dbReference type="PATRIC" id="fig|1121326.3.peg.4304"/>
<comment type="caution">
    <text evidence="1">The sequence shown here is derived from an EMBL/GenBank/DDBJ whole genome shotgun (WGS) entry which is preliminary data.</text>
</comment>
<dbReference type="RefSeq" id="WP_066626718.1">
    <property type="nucleotide sequence ID" value="NZ_FQXL01000008.1"/>
</dbReference>
<gene>
    <name evidence="1" type="ORF">CLMAG_42440</name>
</gene>
<name>A0A162RWL7_9CLOT</name>
<dbReference type="AlphaFoldDB" id="A0A162RWL7"/>
<sequence>MEHSTVLYDETKDTLKTEYLALFHGMLIISKIDEFFTASQLFNVGMVIKSEDLLINKEKLLERPLIDVL</sequence>
<dbReference type="Proteomes" id="UP000076603">
    <property type="component" value="Unassembled WGS sequence"/>
</dbReference>
<accession>A0A162RWL7</accession>
<proteinExistence type="predicted"/>
<reference evidence="1 2" key="1">
    <citation type="submission" date="2016-04" db="EMBL/GenBank/DDBJ databases">
        <title>Genome sequence of Clostridium magnum DSM 2767.</title>
        <authorList>
            <person name="Poehlein A."/>
            <person name="Uhlig R."/>
            <person name="Fischer R."/>
            <person name="Bahl H."/>
            <person name="Daniel R."/>
        </authorList>
    </citation>
    <scope>NUCLEOTIDE SEQUENCE [LARGE SCALE GENOMIC DNA]</scope>
    <source>
        <strain evidence="1 2">DSM 2767</strain>
    </source>
</reference>
<protein>
    <submittedName>
        <fullName evidence="1">Uncharacterized protein</fullName>
    </submittedName>
</protein>
<dbReference type="OrthoDB" id="2080662at2"/>
<dbReference type="EMBL" id="LWAE01000005">
    <property type="protein sequence ID" value="KZL90473.1"/>
    <property type="molecule type" value="Genomic_DNA"/>
</dbReference>
<keyword evidence="2" id="KW-1185">Reference proteome</keyword>
<evidence type="ECO:0000313" key="2">
    <source>
        <dbReference type="Proteomes" id="UP000076603"/>
    </source>
</evidence>